<keyword evidence="4" id="KW-1185">Reference proteome</keyword>
<feature type="domain" description="SLH" evidence="2">
    <location>
        <begin position="100"/>
        <end position="171"/>
    </location>
</feature>
<sequence>MLMAKKPRIKQCVSAVALTALVWTGSIWTTGTAFAATNPFNDVKTGHWAEKHVSKLFLQGIISGKGEGKFDPSGNIRREDAVIVALRFLGLADQIDKNGSIAFPSTFQVDDYAKPYVMEAFKRKILLTNEEYDLANSEKGKSWGQANASREWVARLLVRAIGKEAAATENSGKTTAFSDDGKIESDLKPYVVTAVNEKLVSGVTTTTFEPKSPINRASLATLFSKAESKVNVAYNGQVSGVLLAIAADKLTVLHEDGSLHDYPVSANTMFARFDSDKPGTLASLKLYGKATLIHGADGNISYVEQTDDNTYIKTVDGAFSKVNTTDGKIWLDLGDSIASYDYDKSVAPVVTDANGNTAALKDIPVGTAISLKVDTIRTTGKVVAITIKQSVVNKTGHAVVTAWNPASNALTVSDVSTGASEQLSVSPTATFKQSGVFVTPDVLKVGYTVDYEVKAGVVTSLSFAKPALTTVAGKFLAVDKSNKTIQYYVGSDLMVKLYTDNVKVKIDGMTDATLDDLQKNDDLTLTLDGTDRVSQIVVNGRSVQYLTGVSVAGYLAANKTLSLYDSANKAYNFVLNDNVRYDMNGVRLDAAQAVAQLTAGKKVTLAYSGSNVITVYFVAKYSGTVLENNTTATTKTLKVQVDPTNVVSVPYNFPFVEVYGSTTATFADVKAGDLVTVILNANQDQVQTIQVHKTAQLEVASVDIATSKIRFKKAGTTATDDWTVTSSTALQDANGATVPLSQFTAGTLVNATFAGKTSILKVKAVTTTYGRVVSVNTANASVDISLPNGTTVTQNVGTSPVIVRGTATSSALSTLLPDERVWVRQDENDRTVIEVVPALKKEFWQYSAALNAIQVFHSTTTEEYTYPVDAQTFIHQGTTILKPNQFANGDSISIYILKGKVVEVSK</sequence>
<dbReference type="EMBL" id="CP033433">
    <property type="protein sequence ID" value="AYQ72652.1"/>
    <property type="molecule type" value="Genomic_DNA"/>
</dbReference>
<feature type="domain" description="SLH" evidence="2">
    <location>
        <begin position="36"/>
        <end position="99"/>
    </location>
</feature>
<protein>
    <submittedName>
        <fullName evidence="3">S-layer homology domain-containing protein</fullName>
    </submittedName>
</protein>
<feature type="signal peptide" evidence="1">
    <location>
        <begin position="1"/>
        <end position="35"/>
    </location>
</feature>
<reference evidence="3 4" key="1">
    <citation type="submission" date="2018-10" db="EMBL/GenBank/DDBJ databases">
        <title>Genome Sequence of Cohnella sp.</title>
        <authorList>
            <person name="Srinivasan S."/>
            <person name="Kim M.K."/>
        </authorList>
    </citation>
    <scope>NUCLEOTIDE SEQUENCE [LARGE SCALE GENOMIC DNA]</scope>
    <source>
        <strain evidence="3 4">18JY8-7</strain>
    </source>
</reference>
<dbReference type="PROSITE" id="PS51272">
    <property type="entry name" value="SLH"/>
    <property type="match status" value="3"/>
</dbReference>
<dbReference type="KEGG" id="coh:EAV92_08795"/>
<feature type="domain" description="SLH" evidence="2">
    <location>
        <begin position="174"/>
        <end position="237"/>
    </location>
</feature>
<name>A0A3G3JWP0_9BACL</name>
<organism evidence="3 4">
    <name type="scientific">Cohnella candidum</name>
    <dbReference type="NCBI Taxonomy" id="2674991"/>
    <lineage>
        <taxon>Bacteria</taxon>
        <taxon>Bacillati</taxon>
        <taxon>Bacillota</taxon>
        <taxon>Bacilli</taxon>
        <taxon>Bacillales</taxon>
        <taxon>Paenibacillaceae</taxon>
        <taxon>Cohnella</taxon>
    </lineage>
</organism>
<dbReference type="AlphaFoldDB" id="A0A3G3JWP0"/>
<feature type="chain" id="PRO_5018062747" evidence="1">
    <location>
        <begin position="36"/>
        <end position="906"/>
    </location>
</feature>
<dbReference type="Pfam" id="PF00395">
    <property type="entry name" value="SLH"/>
    <property type="match status" value="2"/>
</dbReference>
<accession>A0A3G3JWP0</accession>
<evidence type="ECO:0000313" key="3">
    <source>
        <dbReference type="EMBL" id="AYQ72652.1"/>
    </source>
</evidence>
<proteinExistence type="predicted"/>
<evidence type="ECO:0000313" key="4">
    <source>
        <dbReference type="Proteomes" id="UP000269097"/>
    </source>
</evidence>
<gene>
    <name evidence="3" type="ORF">EAV92_08795</name>
</gene>
<evidence type="ECO:0000259" key="2">
    <source>
        <dbReference type="PROSITE" id="PS51272"/>
    </source>
</evidence>
<evidence type="ECO:0000256" key="1">
    <source>
        <dbReference type="SAM" id="SignalP"/>
    </source>
</evidence>
<dbReference type="InterPro" id="IPR001119">
    <property type="entry name" value="SLH_dom"/>
</dbReference>
<dbReference type="Proteomes" id="UP000269097">
    <property type="component" value="Chromosome"/>
</dbReference>
<keyword evidence="1" id="KW-0732">Signal</keyword>